<proteinExistence type="inferred from homology"/>
<dbReference type="InterPro" id="IPR017850">
    <property type="entry name" value="Alkaline_phosphatase_core_sf"/>
</dbReference>
<comment type="similarity">
    <text evidence="1">Belongs to the sulfatase family.</text>
</comment>
<reference evidence="4 5" key="1">
    <citation type="submission" date="2020-06" db="EMBL/GenBank/DDBJ databases">
        <authorList>
            <person name="Isaeva M.P."/>
            <person name="Chernysheva N.Y."/>
        </authorList>
    </citation>
    <scope>NUCLEOTIDE SEQUENCE [LARGE SCALE GENOMIC DNA]</scope>
    <source>
        <strain evidence="4 5">KMM 6746</strain>
    </source>
</reference>
<keyword evidence="2" id="KW-0378">Hydrolase</keyword>
<evidence type="ECO:0000256" key="2">
    <source>
        <dbReference type="ARBA" id="ARBA00022801"/>
    </source>
</evidence>
<sequence length="611" mass="68361">MKNNMLIKISLLACLLVCISCGEEKKVEKGTVPTLITAEEKPNVIIVFTDDQGYGDLAAHGNPYIKTPYLSAFGKEAMELTNFHVGTTCAPSRAGLMTGRNGNRNNAWHTIGGCSILLEDEKTIAQVFEEGGYKTAMFGKWHLGDNYPFRPFDRGFQETLYNGGGGVQQTPDYWNNTYFDDTYFRNGEPEKVKGYATDVWFNEAIKYVQRTKEEPFFLYLPLNAAHSPFNVPEEYAKMYEDAPLTDAQKRFYGMITNIDENFGKLVSFLKDEKLFDNTIIIFTTDNGTAAGIAKNKDGSVSGYNAGLRGTKGSHYDGGHKVPFYISWPDGDIEKGAVSNELVANVDLLPTLTRMAGVSFKSKKPLDGTDMTSVLTAKGNDSERMLVIDTQRGQWPEKGKNSCVMSTEWRLIDGAELYNTVTDPGQKNDVASEHPEIVQKMQSFYDSWWTSIEPEMRYAEIPVGHKEANPVTITVHDMHTTNNIPWNQVQIRQGEYAPNGYYSVNIVEDGDYEFKLYRYPPESGLSLNAASDEIMASSTVDELPVGRSIVFERAEVQLGDITLKENADVDRPYVQLEGNLKKGSYELHSDFLTVEGGRIPAYYIVINKKANL</sequence>
<comment type="caution">
    <text evidence="4">The sequence shown here is derived from an EMBL/GenBank/DDBJ whole genome shotgun (WGS) entry which is preliminary data.</text>
</comment>
<dbReference type="Gene3D" id="3.40.720.10">
    <property type="entry name" value="Alkaline Phosphatase, subunit A"/>
    <property type="match status" value="1"/>
</dbReference>
<dbReference type="InterPro" id="IPR050738">
    <property type="entry name" value="Sulfatase"/>
</dbReference>
<dbReference type="CDD" id="cd16146">
    <property type="entry name" value="ARS_like"/>
    <property type="match status" value="1"/>
</dbReference>
<dbReference type="EMBL" id="JACATN010000002">
    <property type="protein sequence ID" value="MBT2160922.1"/>
    <property type="molecule type" value="Genomic_DNA"/>
</dbReference>
<name>A0ABS5WBZ8_9FLAO</name>
<protein>
    <submittedName>
        <fullName evidence="4">Arylsulfatase</fullName>
    </submittedName>
</protein>
<dbReference type="SUPFAM" id="SSF53649">
    <property type="entry name" value="Alkaline phosphatase-like"/>
    <property type="match status" value="1"/>
</dbReference>
<evidence type="ECO:0000259" key="3">
    <source>
        <dbReference type="Pfam" id="PF00884"/>
    </source>
</evidence>
<organism evidence="4 5">
    <name type="scientific">Zobellia barbeyronii</name>
    <dbReference type="NCBI Taxonomy" id="2748009"/>
    <lineage>
        <taxon>Bacteria</taxon>
        <taxon>Pseudomonadati</taxon>
        <taxon>Bacteroidota</taxon>
        <taxon>Flavobacteriia</taxon>
        <taxon>Flavobacteriales</taxon>
        <taxon>Flavobacteriaceae</taxon>
        <taxon>Zobellia</taxon>
    </lineage>
</organism>
<evidence type="ECO:0000313" key="4">
    <source>
        <dbReference type="EMBL" id="MBT2160922.1"/>
    </source>
</evidence>
<keyword evidence="5" id="KW-1185">Reference proteome</keyword>
<feature type="domain" description="Sulfatase N-terminal" evidence="3">
    <location>
        <begin position="42"/>
        <end position="357"/>
    </location>
</feature>
<evidence type="ECO:0000256" key="1">
    <source>
        <dbReference type="ARBA" id="ARBA00008779"/>
    </source>
</evidence>
<accession>A0ABS5WBZ8</accession>
<dbReference type="PANTHER" id="PTHR42693">
    <property type="entry name" value="ARYLSULFATASE FAMILY MEMBER"/>
    <property type="match status" value="1"/>
</dbReference>
<dbReference type="Gene3D" id="3.30.1120.10">
    <property type="match status" value="1"/>
</dbReference>
<reference evidence="5" key="2">
    <citation type="submission" date="2023-07" db="EMBL/GenBank/DDBJ databases">
        <title>Zobellia barbeyronii sp. nov., a new marine flavobacterium, isolated from green and red algae.</title>
        <authorList>
            <person name="Nedashkovskaya O.I."/>
            <person name="Otstavnykh N."/>
            <person name="Zhukova N."/>
            <person name="Guzev K."/>
            <person name="Chausova V."/>
            <person name="Tekutyeva L."/>
            <person name="Mikhailov V."/>
            <person name="Isaeva M."/>
        </authorList>
    </citation>
    <scope>NUCLEOTIDE SEQUENCE [LARGE SCALE GENOMIC DNA]</scope>
    <source>
        <strain evidence="5">KMM 6746</strain>
    </source>
</reference>
<dbReference type="InterPro" id="IPR000917">
    <property type="entry name" value="Sulfatase_N"/>
</dbReference>
<dbReference type="RefSeq" id="WP_214611114.1">
    <property type="nucleotide sequence ID" value="NZ_JACATN010000002.1"/>
</dbReference>
<evidence type="ECO:0000313" key="5">
    <source>
        <dbReference type="Proteomes" id="UP000740413"/>
    </source>
</evidence>
<dbReference type="PANTHER" id="PTHR42693:SF53">
    <property type="entry name" value="ENDO-4-O-SULFATASE"/>
    <property type="match status" value="1"/>
</dbReference>
<gene>
    <name evidence="4" type="ORF">HW347_06575</name>
</gene>
<dbReference type="Proteomes" id="UP000740413">
    <property type="component" value="Unassembled WGS sequence"/>
</dbReference>
<dbReference type="Pfam" id="PF00884">
    <property type="entry name" value="Sulfatase"/>
    <property type="match status" value="1"/>
</dbReference>